<reference evidence="4" key="3">
    <citation type="journal article" date="2010" name="Genome Res.">
        <title>Population genomic sequencing of Coccidioides fungi reveals recent hybridization and transposon control.</title>
        <authorList>
            <person name="Neafsey D.E."/>
            <person name="Barker B.M."/>
            <person name="Sharpton T.J."/>
            <person name="Stajich J.E."/>
            <person name="Park D.J."/>
            <person name="Whiston E."/>
            <person name="Hung C.-Y."/>
            <person name="McMahan C."/>
            <person name="White J."/>
            <person name="Sykes S."/>
            <person name="Heiman D."/>
            <person name="Young S."/>
            <person name="Zeng Q."/>
            <person name="Abouelleil A."/>
            <person name="Aftuck L."/>
            <person name="Bessette D."/>
            <person name="Brown A."/>
            <person name="FitzGerald M."/>
            <person name="Lui A."/>
            <person name="Macdonald J.P."/>
            <person name="Priest M."/>
            <person name="Orbach M.J."/>
            <person name="Galgiani J.N."/>
            <person name="Kirkland T.N."/>
            <person name="Cole G.T."/>
            <person name="Birren B.W."/>
            <person name="Henn M.R."/>
            <person name="Taylor J.W."/>
            <person name="Rounsley S.D."/>
        </authorList>
    </citation>
    <scope>NUCLEOTIDE SEQUENCE [LARGE SCALE GENOMIC DNA]</scope>
    <source>
        <strain evidence="4">RMSCC 3488</strain>
    </source>
</reference>
<feature type="region of interest" description="Disordered" evidence="1">
    <location>
        <begin position="1"/>
        <end position="21"/>
    </location>
</feature>
<evidence type="ECO:0000313" key="4">
    <source>
        <dbReference type="Proteomes" id="UP000054567"/>
    </source>
</evidence>
<keyword evidence="2" id="KW-1133">Transmembrane helix</keyword>
<dbReference type="AlphaFoldDB" id="A0A0J6FRJ3"/>
<dbReference type="EMBL" id="DS268114">
    <property type="protein sequence ID" value="KMM72998.1"/>
    <property type="molecule type" value="Genomic_DNA"/>
</dbReference>
<feature type="transmembrane region" description="Helical" evidence="2">
    <location>
        <begin position="65"/>
        <end position="85"/>
    </location>
</feature>
<dbReference type="VEuPathDB" id="FungiDB:CPAG_09287"/>
<accession>A0A0J6FRJ3</accession>
<evidence type="ECO:0000256" key="1">
    <source>
        <dbReference type="SAM" id="MobiDB-lite"/>
    </source>
</evidence>
<dbReference type="Proteomes" id="UP000054567">
    <property type="component" value="Unassembled WGS sequence"/>
</dbReference>
<protein>
    <submittedName>
        <fullName evidence="3">Uncharacterized protein</fullName>
    </submittedName>
</protein>
<proteinExistence type="predicted"/>
<dbReference type="OrthoDB" id="5421757at2759"/>
<evidence type="ECO:0000256" key="2">
    <source>
        <dbReference type="SAM" id="Phobius"/>
    </source>
</evidence>
<evidence type="ECO:0000313" key="3">
    <source>
        <dbReference type="EMBL" id="KMM72998.1"/>
    </source>
</evidence>
<name>A0A0J6FRJ3_COCPO</name>
<reference evidence="3 4" key="1">
    <citation type="submission" date="2007-06" db="EMBL/GenBank/DDBJ databases">
        <title>The Genome Sequence of Coccidioides posadasii RMSCC_3488.</title>
        <authorList>
            <consortium name="Coccidioides Genome Resources Consortium"/>
            <consortium name="The Broad Institute Genome Sequencing Platform"/>
            <person name="Henn M.R."/>
            <person name="Sykes S."/>
            <person name="Young S."/>
            <person name="Jaffe D."/>
            <person name="Berlin A."/>
            <person name="Alvarez P."/>
            <person name="Butler J."/>
            <person name="Gnerre S."/>
            <person name="Grabherr M."/>
            <person name="Mauceli E."/>
            <person name="Brockman W."/>
            <person name="Kodira C."/>
            <person name="Alvarado L."/>
            <person name="Zeng Q."/>
            <person name="Crawford M."/>
            <person name="Antoine C."/>
            <person name="Devon K."/>
            <person name="Galgiani J."/>
            <person name="Orsborn K."/>
            <person name="Lewis M.L."/>
            <person name="Nusbaum C."/>
            <person name="Galagan J."/>
            <person name="Birren B."/>
        </authorList>
    </citation>
    <scope>NUCLEOTIDE SEQUENCE [LARGE SCALE GENOMIC DNA]</scope>
    <source>
        <strain evidence="3 4">RMSCC 3488</strain>
    </source>
</reference>
<organism evidence="3 4">
    <name type="scientific">Coccidioides posadasii RMSCC 3488</name>
    <dbReference type="NCBI Taxonomy" id="454284"/>
    <lineage>
        <taxon>Eukaryota</taxon>
        <taxon>Fungi</taxon>
        <taxon>Dikarya</taxon>
        <taxon>Ascomycota</taxon>
        <taxon>Pezizomycotina</taxon>
        <taxon>Eurotiomycetes</taxon>
        <taxon>Eurotiomycetidae</taxon>
        <taxon>Onygenales</taxon>
        <taxon>Onygenaceae</taxon>
        <taxon>Coccidioides</taxon>
    </lineage>
</organism>
<sequence length="349" mass="40040">MAKPTKRASKQTPINPGAKQADNFETPAAFTQAPSSLTQFLENLSPEHVYLIHLDRQPKLEKHQIFFVPLVLNSVILALVIYRVYIGIFTYPDILIAILGGDSPARIDPKGSSWSLISSVLAQRTFTFLFDYLLIALFLPWPVRFITGPVRWRLKVGFQRVEIVVRKSRAWSETLRRTWIRDDDGAMKERIIPAITPMRLRKTGYLLIDADWDLDFPSMTRAYEDVKTGKLNFGDFETCVIVHGGGNKGWLIWRVEDHEFAHRSDPSRELTPSERGKIVAFKDKLTSMGKEDLFFRWVEIIQFESTQPGGFTAERQQKAMLETKELFEQHGVDFEQFWSEVGGMQGVSL</sequence>
<keyword evidence="2" id="KW-0812">Transmembrane</keyword>
<reference evidence="4" key="2">
    <citation type="journal article" date="2009" name="Genome Res.">
        <title>Comparative genomic analyses of the human fungal pathogens Coccidioides and their relatives.</title>
        <authorList>
            <person name="Sharpton T.J."/>
            <person name="Stajich J.E."/>
            <person name="Rounsley S.D."/>
            <person name="Gardner M.J."/>
            <person name="Wortman J.R."/>
            <person name="Jordar V.S."/>
            <person name="Maiti R."/>
            <person name="Kodira C.D."/>
            <person name="Neafsey D.E."/>
            <person name="Zeng Q."/>
            <person name="Hung C.-Y."/>
            <person name="McMahan C."/>
            <person name="Muszewska A."/>
            <person name="Grynberg M."/>
            <person name="Mandel M.A."/>
            <person name="Kellner E.M."/>
            <person name="Barker B.M."/>
            <person name="Galgiani J.N."/>
            <person name="Orbach M.J."/>
            <person name="Kirkland T.N."/>
            <person name="Cole G.T."/>
            <person name="Henn M.R."/>
            <person name="Birren B.W."/>
            <person name="Taylor J.W."/>
        </authorList>
    </citation>
    <scope>NUCLEOTIDE SEQUENCE [LARGE SCALE GENOMIC DNA]</scope>
    <source>
        <strain evidence="4">RMSCC 3488</strain>
    </source>
</reference>
<gene>
    <name evidence="3" type="ORF">CPAG_09287</name>
</gene>
<keyword evidence="2" id="KW-0472">Membrane</keyword>